<organism evidence="5 6">
    <name type="scientific">[Clostridium] fimetarium</name>
    <dbReference type="NCBI Taxonomy" id="99656"/>
    <lineage>
        <taxon>Bacteria</taxon>
        <taxon>Bacillati</taxon>
        <taxon>Bacillota</taxon>
        <taxon>Clostridia</taxon>
        <taxon>Lachnospirales</taxon>
        <taxon>Lachnospiraceae</taxon>
    </lineage>
</organism>
<keyword evidence="6" id="KW-1185">Reference proteome</keyword>
<evidence type="ECO:0000259" key="4">
    <source>
        <dbReference type="PROSITE" id="PS51770"/>
    </source>
</evidence>
<dbReference type="STRING" id="99656.SAMN05421659_11824"/>
<evidence type="ECO:0000313" key="5">
    <source>
        <dbReference type="EMBL" id="SEW41807.1"/>
    </source>
</evidence>
<dbReference type="GO" id="GO:0052816">
    <property type="term" value="F:long-chain fatty acyl-CoA hydrolase activity"/>
    <property type="evidence" value="ECO:0007669"/>
    <property type="project" value="TreeGrafter"/>
</dbReference>
<comment type="similarity">
    <text evidence="1">Belongs to the acyl coenzyme A hydrolase family.</text>
</comment>
<dbReference type="Pfam" id="PF03061">
    <property type="entry name" value="4HBT"/>
    <property type="match status" value="1"/>
</dbReference>
<dbReference type="PANTHER" id="PTHR11049">
    <property type="entry name" value="ACYL COENZYME A THIOESTER HYDROLASE"/>
    <property type="match status" value="1"/>
</dbReference>
<dbReference type="InterPro" id="IPR029069">
    <property type="entry name" value="HotDog_dom_sf"/>
</dbReference>
<dbReference type="RefSeq" id="WP_092456837.1">
    <property type="nucleotide sequence ID" value="NZ_FOJI01000018.1"/>
</dbReference>
<proteinExistence type="inferred from homology"/>
<sequence length="173" mass="19853">MENENIVLANNSINEDGKIYRTVDYSKTEQTHLLMSRHMNGAGRLFGGQLLAWIDEIAGIVAKRHSSSNIITACIDNLEFKNGCYLNDLVVLIGYVTHVGRSSMEIRIDTYREKPDGSRHPINRAFFVMVALDEFEKPVEVPRLKIETIEQQAKWESAIKRTELRIQRKLEGY</sequence>
<dbReference type="AlphaFoldDB" id="A0A1I0RL55"/>
<dbReference type="Gene3D" id="3.10.129.10">
    <property type="entry name" value="Hotdog Thioesterase"/>
    <property type="match status" value="1"/>
</dbReference>
<dbReference type="SUPFAM" id="SSF54637">
    <property type="entry name" value="Thioesterase/thiol ester dehydrase-isomerase"/>
    <property type="match status" value="1"/>
</dbReference>
<dbReference type="InterPro" id="IPR040170">
    <property type="entry name" value="Cytosol_ACT"/>
</dbReference>
<evidence type="ECO:0000256" key="1">
    <source>
        <dbReference type="ARBA" id="ARBA00010458"/>
    </source>
</evidence>
<dbReference type="GO" id="GO:0006637">
    <property type="term" value="P:acyl-CoA metabolic process"/>
    <property type="evidence" value="ECO:0007669"/>
    <property type="project" value="TreeGrafter"/>
</dbReference>
<dbReference type="InterPro" id="IPR006683">
    <property type="entry name" value="Thioestr_dom"/>
</dbReference>
<accession>A0A1I0RL55</accession>
<dbReference type="PROSITE" id="PS51770">
    <property type="entry name" value="HOTDOG_ACOT"/>
    <property type="match status" value="1"/>
</dbReference>
<evidence type="ECO:0000256" key="3">
    <source>
        <dbReference type="PROSITE-ProRule" id="PRU01106"/>
    </source>
</evidence>
<dbReference type="GO" id="GO:0005737">
    <property type="term" value="C:cytoplasm"/>
    <property type="evidence" value="ECO:0007669"/>
    <property type="project" value="TreeGrafter"/>
</dbReference>
<dbReference type="InterPro" id="IPR033120">
    <property type="entry name" value="HOTDOG_ACOT"/>
</dbReference>
<evidence type="ECO:0000256" key="2">
    <source>
        <dbReference type="ARBA" id="ARBA00022801"/>
    </source>
</evidence>
<gene>
    <name evidence="5" type="ORF">SAMN05421659_11824</name>
</gene>
<dbReference type="OrthoDB" id="9791628at2"/>
<dbReference type="Proteomes" id="UP000199701">
    <property type="component" value="Unassembled WGS sequence"/>
</dbReference>
<evidence type="ECO:0000313" key="6">
    <source>
        <dbReference type="Proteomes" id="UP000199701"/>
    </source>
</evidence>
<protein>
    <submittedName>
        <fullName evidence="5">Acyl-CoA hydrolase</fullName>
    </submittedName>
</protein>
<dbReference type="CDD" id="cd03442">
    <property type="entry name" value="BFIT_BACH"/>
    <property type="match status" value="1"/>
</dbReference>
<feature type="domain" description="HotDog ACOT-type" evidence="4">
    <location>
        <begin position="24"/>
        <end position="135"/>
    </location>
</feature>
<dbReference type="EMBL" id="FOJI01000018">
    <property type="protein sequence ID" value="SEW41807.1"/>
    <property type="molecule type" value="Genomic_DNA"/>
</dbReference>
<keyword evidence="2 3" id="KW-0378">Hydrolase</keyword>
<name>A0A1I0RL55_9FIRM</name>
<reference evidence="5 6" key="1">
    <citation type="submission" date="2016-10" db="EMBL/GenBank/DDBJ databases">
        <authorList>
            <person name="de Groot N.N."/>
        </authorList>
    </citation>
    <scope>NUCLEOTIDE SEQUENCE [LARGE SCALE GENOMIC DNA]</scope>
    <source>
        <strain evidence="5 6">DSM 9179</strain>
    </source>
</reference>